<dbReference type="EMBL" id="JADMKU010000019">
    <property type="protein sequence ID" value="MBR9652876.1"/>
    <property type="molecule type" value="Genomic_DNA"/>
</dbReference>
<name>A0ABS5HVB5_9RHOB</name>
<dbReference type="PANTHER" id="PTHR37691:SF1">
    <property type="entry name" value="BLR3518 PROTEIN"/>
    <property type="match status" value="1"/>
</dbReference>
<accession>A0ABS5HVB5</accession>
<gene>
    <name evidence="2" type="ORF">IT775_17290</name>
</gene>
<dbReference type="Gene3D" id="3.40.1260.10">
    <property type="entry name" value="DsrEFH-like"/>
    <property type="match status" value="1"/>
</dbReference>
<dbReference type="InterPro" id="IPR027396">
    <property type="entry name" value="DsrEFH-like"/>
</dbReference>
<comment type="caution">
    <text evidence="2">The sequence shown here is derived from an EMBL/GenBank/DDBJ whole genome shotgun (WGS) entry which is preliminary data.</text>
</comment>
<keyword evidence="1" id="KW-0732">Signal</keyword>
<evidence type="ECO:0000313" key="3">
    <source>
        <dbReference type="Proteomes" id="UP001195941"/>
    </source>
</evidence>
<proteinExistence type="predicted"/>
<evidence type="ECO:0000256" key="1">
    <source>
        <dbReference type="SAM" id="SignalP"/>
    </source>
</evidence>
<keyword evidence="3" id="KW-1185">Reference proteome</keyword>
<sequence length="144" mass="15584">MRMRHLVLAAAMAFAPVAVLADAAHKIAVHVNNGDPKVLNMALNNVQNVKAYYDAKGEEVEIELVAYGPGLVMFIDGKSPVADRVKTMSLENEHLSFSACGNTLQKMSKKLGKDVPLMSEASVVPSGVVRLIELQESGYSYVRP</sequence>
<protein>
    <submittedName>
        <fullName evidence="2">DsrE family protein</fullName>
    </submittedName>
</protein>
<reference evidence="2 3" key="1">
    <citation type="journal article" date="2021" name="Arch. Microbiol.">
        <title>Thalassobius aquimarinus sp. nov., isolated from the Sea of Japan seashore.</title>
        <authorList>
            <person name="Kurilenko V.V."/>
            <person name="Romanenko L.A."/>
            <person name="Chernysheva N.Y."/>
            <person name="Velansky P.V."/>
            <person name="Tekutyeva L.A."/>
            <person name="Isaeva M.P."/>
            <person name="Mikhailov V.V."/>
        </authorList>
    </citation>
    <scope>NUCLEOTIDE SEQUENCE [LARGE SCALE GENOMIC DNA]</scope>
    <source>
        <strain evidence="2 3">KMM 8518</strain>
    </source>
</reference>
<feature type="chain" id="PRO_5045089108" evidence="1">
    <location>
        <begin position="24"/>
        <end position="144"/>
    </location>
</feature>
<dbReference type="Proteomes" id="UP001195941">
    <property type="component" value="Unassembled WGS sequence"/>
</dbReference>
<organism evidence="2 3">
    <name type="scientific">Thalassovita aquimarina</name>
    <dbReference type="NCBI Taxonomy" id="2785917"/>
    <lineage>
        <taxon>Bacteria</taxon>
        <taxon>Pseudomonadati</taxon>
        <taxon>Pseudomonadota</taxon>
        <taxon>Alphaproteobacteria</taxon>
        <taxon>Rhodobacterales</taxon>
        <taxon>Roseobacteraceae</taxon>
        <taxon>Thalassovita</taxon>
    </lineage>
</organism>
<dbReference type="PANTHER" id="PTHR37691">
    <property type="entry name" value="BLR3518 PROTEIN"/>
    <property type="match status" value="1"/>
</dbReference>
<dbReference type="SUPFAM" id="SSF75169">
    <property type="entry name" value="DsrEFH-like"/>
    <property type="match status" value="1"/>
</dbReference>
<evidence type="ECO:0000313" key="2">
    <source>
        <dbReference type="EMBL" id="MBR9652876.1"/>
    </source>
</evidence>
<feature type="signal peptide" evidence="1">
    <location>
        <begin position="1"/>
        <end position="23"/>
    </location>
</feature>